<dbReference type="EMBL" id="CP048113">
    <property type="protein sequence ID" value="QHS59846.1"/>
    <property type="molecule type" value="Genomic_DNA"/>
</dbReference>
<dbReference type="AlphaFoldDB" id="A0A6B9ZCL1"/>
<protein>
    <submittedName>
        <fullName evidence="1">Uncharacterized protein</fullName>
    </submittedName>
</protein>
<keyword evidence="2" id="KW-1185">Reference proteome</keyword>
<name>A0A6B9ZCL1_9BACT</name>
<evidence type="ECO:0000313" key="1">
    <source>
        <dbReference type="EMBL" id="QHS59846.1"/>
    </source>
</evidence>
<sequence>MSYKFPSVKLNKQGLFGPTQRKHYYKPVTYHNKSANNNLHKTKWVLKQNEQYEAFRVSDEAVWHCDKNCGLFSILNKGEVIQGSNDERLSFFPTPNNSIDAWHGYPVDTSQYEPSTELVDRWFEEAIIDERIRIKILKAQL</sequence>
<accession>A0A6B9ZCL1</accession>
<reference evidence="1 2" key="1">
    <citation type="submission" date="2020-01" db="EMBL/GenBank/DDBJ databases">
        <title>Complete genome sequence of Chitinophaga sp. H33E-04 isolated from quinoa roots.</title>
        <authorList>
            <person name="Weon H.-Y."/>
            <person name="Lee S.A."/>
        </authorList>
    </citation>
    <scope>NUCLEOTIDE SEQUENCE [LARGE SCALE GENOMIC DNA]</scope>
    <source>
        <strain evidence="1 2">H33E-04</strain>
    </source>
</reference>
<dbReference type="Proteomes" id="UP000476411">
    <property type="component" value="Chromosome"/>
</dbReference>
<dbReference type="KEGG" id="chih:GWR21_09670"/>
<organism evidence="1 2">
    <name type="scientific">Chitinophaga agri</name>
    <dbReference type="NCBI Taxonomy" id="2703787"/>
    <lineage>
        <taxon>Bacteria</taxon>
        <taxon>Pseudomonadati</taxon>
        <taxon>Bacteroidota</taxon>
        <taxon>Chitinophagia</taxon>
        <taxon>Chitinophagales</taxon>
        <taxon>Chitinophagaceae</taxon>
        <taxon>Chitinophaga</taxon>
    </lineage>
</organism>
<dbReference type="RefSeq" id="WP_162331541.1">
    <property type="nucleotide sequence ID" value="NZ_CP048113.1"/>
</dbReference>
<proteinExistence type="predicted"/>
<evidence type="ECO:0000313" key="2">
    <source>
        <dbReference type="Proteomes" id="UP000476411"/>
    </source>
</evidence>
<gene>
    <name evidence="1" type="ORF">GWR21_09670</name>
</gene>